<evidence type="ECO:0000259" key="3">
    <source>
        <dbReference type="PROSITE" id="PS50966"/>
    </source>
</evidence>
<protein>
    <recommendedName>
        <fullName evidence="3">SWIM-type domain-containing protein</fullName>
    </recommendedName>
</protein>
<dbReference type="PROSITE" id="PS50966">
    <property type="entry name" value="ZF_SWIM"/>
    <property type="match status" value="1"/>
</dbReference>
<keyword evidence="1" id="KW-0862">Zinc</keyword>
<name>A0ABP9XXF3_9FUNG</name>
<feature type="compositionally biased region" description="Basic and acidic residues" evidence="2">
    <location>
        <begin position="900"/>
        <end position="923"/>
    </location>
</feature>
<dbReference type="EMBL" id="BAABUJ010000011">
    <property type="protein sequence ID" value="GAA5798953.1"/>
    <property type="molecule type" value="Genomic_DNA"/>
</dbReference>
<evidence type="ECO:0000313" key="5">
    <source>
        <dbReference type="Proteomes" id="UP001476247"/>
    </source>
</evidence>
<feature type="region of interest" description="Disordered" evidence="2">
    <location>
        <begin position="622"/>
        <end position="673"/>
    </location>
</feature>
<keyword evidence="1" id="KW-0479">Metal-binding</keyword>
<evidence type="ECO:0000256" key="1">
    <source>
        <dbReference type="PROSITE-ProRule" id="PRU00325"/>
    </source>
</evidence>
<feature type="region of interest" description="Disordered" evidence="2">
    <location>
        <begin position="774"/>
        <end position="801"/>
    </location>
</feature>
<comment type="caution">
    <text evidence="4">The sequence shown here is derived from an EMBL/GenBank/DDBJ whole genome shotgun (WGS) entry which is preliminary data.</text>
</comment>
<keyword evidence="5" id="KW-1185">Reference proteome</keyword>
<proteinExistence type="predicted"/>
<sequence>MDVFKDFDVLWLQSTPAIAALFYHKYLQESHALYCPEDDNKPMNSRHIARFILQVMDSNEKKKVAVHFMTPCTIKRQETIINLMKKSRPTLSCYCLAIPTTEYQTNLVLGWSAGLGDQLWKRRCALPLDTEYFVSSAPPTVKSGCSDWTEFNENCVISDEKFNKRALIVDLTKDMVTFNLDEGLCFNKGIDSAIKGLINASSSSPSTMIWIIDECKLYGDSIKNTLQERREDLLARHRKALKDSVESFESPLPIYYYILDYFNSERTTLTNCLAQIQHRHHICYSNSIMLKGANDDLFSQKNLNIKVVYLNTMAIYNESKWKDMFLIYLNKINRKAVDTFHYISPDTLGIETVPEKYKIPLLTLDNTGPLTISESIGNDGTVHRVSAQSLDVFNNWAKLMMEYIPKDDTTEDEQDALTDIFERVAQSMTTEKIQSFLNNMRSYEKGRLILDTIFDTGYDLDNNCVTIEARAKISSSTIHYISVVFDLDTSIQKGSCDCAVGRTGSCKHFAATLIYFKEHPDRFKLKKPFEWGYSFQSDSTTSSKKRTSQEDESDSNESKKQKVSVKDKNRFFIEEKEKGYDSEATVPYDPESTDRDSSSFNRYGSNSSELHIAVEHEYSVQASGSSDSIGHSSSSVTLPSIHSSSSKSQSLHSSSSKKSSYSYPTCTTSSLSGDASLAPVIEESQEQSYSYEEEYVRPVSAVNSSRQSPVYVTAEEGTLAEGSATRSYYANDAPTQPYQTSEAPTQPYNYDQGDETQRYDAFQSATQPYDFNEQAPAQSYRTSEAPTQPYNYDQGDETQPYDTCQDATQPYDFNEQASTQQYETCETPTQAYSYNDLASTQQYDTCEGSTQQCVESGPSTYHAAATQSYDYEEFSLESESQIVVIAQREVIEIFSSSSGHENKSSQEKKTSTEESTEEKKSSTEESSNNEKSTDEESSRRSANPIVYLDDDYSE</sequence>
<reference evidence="4 5" key="1">
    <citation type="submission" date="2024-04" db="EMBL/GenBank/DDBJ databases">
        <title>genome sequences of Mucor flavus KT1a and Helicostylum pulchrum KT1b strains isolation_sourced from the surface of a dry-aged beef.</title>
        <authorList>
            <person name="Toyotome T."/>
            <person name="Hosono M."/>
            <person name="Torimaru M."/>
            <person name="Fukuda K."/>
            <person name="Mikami N."/>
        </authorList>
    </citation>
    <scope>NUCLEOTIDE SEQUENCE [LARGE SCALE GENOMIC DNA]</scope>
    <source>
        <strain evidence="4 5">KT1b</strain>
    </source>
</reference>
<dbReference type="InterPro" id="IPR007527">
    <property type="entry name" value="Znf_SWIM"/>
</dbReference>
<feature type="compositionally biased region" description="Low complexity" evidence="2">
    <location>
        <begin position="623"/>
        <end position="672"/>
    </location>
</feature>
<feature type="domain" description="SWIM-type" evidence="3">
    <location>
        <begin position="481"/>
        <end position="517"/>
    </location>
</feature>
<feature type="compositionally biased region" description="Polar residues" evidence="2">
    <location>
        <begin position="774"/>
        <end position="791"/>
    </location>
</feature>
<accession>A0ABP9XXF3</accession>
<feature type="region of interest" description="Disordered" evidence="2">
    <location>
        <begin position="895"/>
        <end position="954"/>
    </location>
</feature>
<feature type="region of interest" description="Disordered" evidence="2">
    <location>
        <begin position="581"/>
        <end position="604"/>
    </location>
</feature>
<feature type="compositionally biased region" description="Polar residues" evidence="2">
    <location>
        <begin position="729"/>
        <end position="749"/>
    </location>
</feature>
<evidence type="ECO:0000313" key="4">
    <source>
        <dbReference type="EMBL" id="GAA5798953.1"/>
    </source>
</evidence>
<keyword evidence="1" id="KW-0863">Zinc-finger</keyword>
<dbReference type="Proteomes" id="UP001476247">
    <property type="component" value="Unassembled WGS sequence"/>
</dbReference>
<feature type="region of interest" description="Disordered" evidence="2">
    <location>
        <begin position="729"/>
        <end position="753"/>
    </location>
</feature>
<gene>
    <name evidence="4" type="ORF">HPULCUR_004362</name>
</gene>
<evidence type="ECO:0000256" key="2">
    <source>
        <dbReference type="SAM" id="MobiDB-lite"/>
    </source>
</evidence>
<organism evidence="4 5">
    <name type="scientific">Helicostylum pulchrum</name>
    <dbReference type="NCBI Taxonomy" id="562976"/>
    <lineage>
        <taxon>Eukaryota</taxon>
        <taxon>Fungi</taxon>
        <taxon>Fungi incertae sedis</taxon>
        <taxon>Mucoromycota</taxon>
        <taxon>Mucoromycotina</taxon>
        <taxon>Mucoromycetes</taxon>
        <taxon>Mucorales</taxon>
        <taxon>Mucorineae</taxon>
        <taxon>Mucoraceae</taxon>
        <taxon>Helicostylum</taxon>
    </lineage>
</organism>
<feature type="region of interest" description="Disordered" evidence="2">
    <location>
        <begin position="535"/>
        <end position="563"/>
    </location>
</feature>